<organism evidence="2 3">
    <name type="scientific">Tanacetum coccineum</name>
    <dbReference type="NCBI Taxonomy" id="301880"/>
    <lineage>
        <taxon>Eukaryota</taxon>
        <taxon>Viridiplantae</taxon>
        <taxon>Streptophyta</taxon>
        <taxon>Embryophyta</taxon>
        <taxon>Tracheophyta</taxon>
        <taxon>Spermatophyta</taxon>
        <taxon>Magnoliopsida</taxon>
        <taxon>eudicotyledons</taxon>
        <taxon>Gunneridae</taxon>
        <taxon>Pentapetalae</taxon>
        <taxon>asterids</taxon>
        <taxon>campanulids</taxon>
        <taxon>Asterales</taxon>
        <taxon>Asteraceae</taxon>
        <taxon>Asteroideae</taxon>
        <taxon>Anthemideae</taxon>
        <taxon>Anthemidinae</taxon>
        <taxon>Tanacetum</taxon>
    </lineage>
</organism>
<comment type="caution">
    <text evidence="2">The sequence shown here is derived from an EMBL/GenBank/DDBJ whole genome shotgun (WGS) entry which is preliminary data.</text>
</comment>
<accession>A0ABQ5CT03</accession>
<reference evidence="2" key="1">
    <citation type="journal article" date="2022" name="Int. J. Mol. Sci.">
        <title>Draft Genome of Tanacetum Coccineum: Genomic Comparison of Closely Related Tanacetum-Family Plants.</title>
        <authorList>
            <person name="Yamashiro T."/>
            <person name="Shiraishi A."/>
            <person name="Nakayama K."/>
            <person name="Satake H."/>
        </authorList>
    </citation>
    <scope>NUCLEOTIDE SEQUENCE</scope>
</reference>
<keyword evidence="3" id="KW-1185">Reference proteome</keyword>
<sequence>MRVPITIKILVITNLHSILRVSHNSSTVVSYVEVHIIAQIVKQGTHPFMIKILATIKVLMMTNLHFILRISNNNSTVVRYVEVPIIALIVKPGTSLFMSLLLDLDSESHFMRSHWDTNRILEELLRTLKPNSPAGEPEGSDDYTEVTYDKE</sequence>
<gene>
    <name evidence="2" type="ORF">Tco_0910491</name>
</gene>
<reference evidence="2" key="2">
    <citation type="submission" date="2022-01" db="EMBL/GenBank/DDBJ databases">
        <authorList>
            <person name="Yamashiro T."/>
            <person name="Shiraishi A."/>
            <person name="Satake H."/>
            <person name="Nakayama K."/>
        </authorList>
    </citation>
    <scope>NUCLEOTIDE SEQUENCE</scope>
</reference>
<dbReference type="EMBL" id="BQNB010014606">
    <property type="protein sequence ID" value="GJT30216.1"/>
    <property type="molecule type" value="Genomic_DNA"/>
</dbReference>
<evidence type="ECO:0000313" key="2">
    <source>
        <dbReference type="EMBL" id="GJT30216.1"/>
    </source>
</evidence>
<evidence type="ECO:0000256" key="1">
    <source>
        <dbReference type="SAM" id="MobiDB-lite"/>
    </source>
</evidence>
<dbReference type="Proteomes" id="UP001151760">
    <property type="component" value="Unassembled WGS sequence"/>
</dbReference>
<proteinExistence type="predicted"/>
<name>A0ABQ5CT03_9ASTR</name>
<evidence type="ECO:0000313" key="3">
    <source>
        <dbReference type="Proteomes" id="UP001151760"/>
    </source>
</evidence>
<protein>
    <submittedName>
        <fullName evidence="2">Uncharacterized protein</fullName>
    </submittedName>
</protein>
<feature type="region of interest" description="Disordered" evidence="1">
    <location>
        <begin position="130"/>
        <end position="151"/>
    </location>
</feature>